<comment type="caution">
    <text evidence="6">The sequence shown here is derived from an EMBL/GenBank/DDBJ whole genome shotgun (WGS) entry which is preliminary data.</text>
</comment>
<dbReference type="InterPro" id="IPR000639">
    <property type="entry name" value="Epox_hydrolase-like"/>
</dbReference>
<name>A0ABY2E2J7_9MICO</name>
<evidence type="ECO:0000256" key="2">
    <source>
        <dbReference type="ARBA" id="ARBA00022797"/>
    </source>
</evidence>
<dbReference type="PANTHER" id="PTHR21661">
    <property type="entry name" value="EPOXIDE HYDROLASE 1-RELATED"/>
    <property type="match status" value="1"/>
</dbReference>
<evidence type="ECO:0000313" key="7">
    <source>
        <dbReference type="Proteomes" id="UP000504882"/>
    </source>
</evidence>
<dbReference type="Gene3D" id="3.40.50.1820">
    <property type="entry name" value="alpha/beta hydrolase"/>
    <property type="match status" value="1"/>
</dbReference>
<organism evidence="6 7">
    <name type="scientific">Occultella glacieicola</name>
    <dbReference type="NCBI Taxonomy" id="2518684"/>
    <lineage>
        <taxon>Bacteria</taxon>
        <taxon>Bacillati</taxon>
        <taxon>Actinomycetota</taxon>
        <taxon>Actinomycetes</taxon>
        <taxon>Micrococcales</taxon>
        <taxon>Ruaniaceae</taxon>
        <taxon>Occultella</taxon>
    </lineage>
</organism>
<accession>A0ABY2E2J7</accession>
<gene>
    <name evidence="6" type="ORF">EXU48_14530</name>
</gene>
<feature type="region of interest" description="Disordered" evidence="4">
    <location>
        <begin position="319"/>
        <end position="349"/>
    </location>
</feature>
<dbReference type="EMBL" id="SMNA01000006">
    <property type="protein sequence ID" value="TDE92849.1"/>
    <property type="molecule type" value="Genomic_DNA"/>
</dbReference>
<keyword evidence="3 6" id="KW-0378">Hydrolase</keyword>
<comment type="similarity">
    <text evidence="1">Belongs to the peptidase S33 family.</text>
</comment>
<reference evidence="6 7" key="1">
    <citation type="submission" date="2019-03" db="EMBL/GenBank/DDBJ databases">
        <title>Genomic features of bacteria from cold environments.</title>
        <authorList>
            <person name="Shen L."/>
        </authorList>
    </citation>
    <scope>NUCLEOTIDE SEQUENCE [LARGE SCALE GENOMIC DNA]</scope>
    <source>
        <strain evidence="7">T3246-1</strain>
    </source>
</reference>
<feature type="domain" description="Epoxide hydrolase N-terminal" evidence="5">
    <location>
        <begin position="7"/>
        <end position="112"/>
    </location>
</feature>
<dbReference type="InterPro" id="IPR029058">
    <property type="entry name" value="AB_hydrolase_fold"/>
</dbReference>
<evidence type="ECO:0000313" key="6">
    <source>
        <dbReference type="EMBL" id="TDE92849.1"/>
    </source>
</evidence>
<keyword evidence="2" id="KW-0058">Aromatic hydrocarbons catabolism</keyword>
<evidence type="ECO:0000259" key="5">
    <source>
        <dbReference type="Pfam" id="PF06441"/>
    </source>
</evidence>
<dbReference type="GO" id="GO:0016787">
    <property type="term" value="F:hydrolase activity"/>
    <property type="evidence" value="ECO:0007669"/>
    <property type="project" value="UniProtKB-KW"/>
</dbReference>
<feature type="compositionally biased region" description="Low complexity" evidence="4">
    <location>
        <begin position="333"/>
        <end position="349"/>
    </location>
</feature>
<dbReference type="PANTHER" id="PTHR21661:SF35">
    <property type="entry name" value="EPOXIDE HYDROLASE"/>
    <property type="match status" value="1"/>
</dbReference>
<evidence type="ECO:0000256" key="4">
    <source>
        <dbReference type="SAM" id="MobiDB-lite"/>
    </source>
</evidence>
<dbReference type="Proteomes" id="UP000504882">
    <property type="component" value="Unassembled WGS sequence"/>
</dbReference>
<dbReference type="Pfam" id="PF06441">
    <property type="entry name" value="EHN"/>
    <property type="match status" value="1"/>
</dbReference>
<evidence type="ECO:0000256" key="1">
    <source>
        <dbReference type="ARBA" id="ARBA00010088"/>
    </source>
</evidence>
<evidence type="ECO:0000256" key="3">
    <source>
        <dbReference type="ARBA" id="ARBA00022801"/>
    </source>
</evidence>
<keyword evidence="7" id="KW-1185">Reference proteome</keyword>
<dbReference type="InterPro" id="IPR010497">
    <property type="entry name" value="Epoxide_hydro_N"/>
</dbReference>
<proteinExistence type="inferred from homology"/>
<dbReference type="PRINTS" id="PR00412">
    <property type="entry name" value="EPOXHYDRLASE"/>
</dbReference>
<sequence>MQKDTEIRPYTIDIPQAALDDLHERLARTRWPVALPGVGWERGTPVGYLRGLAEYWRTGFDWRAQEERLNAIPQYVTEIDGQDVHFLHVRSPEPGAMPLLISHGWPSTVVEFQKIIGPLTDPRNHGSDPDQAFHLVIPSLPGFGLSPEVATTGWGLPRTVDAYAELMRRLGYGRYGTQGGDIGAGVAGMLAGAAPEAVVGIHMNGPSNFAKPTPGQKFTEREQQRLSSEQDFGEHGSGYFLLQSNQPSTIAVALTDSPVAQLSWIVEKFRAWTDPAKDLPEDAVDRDQLLTNVTLTWFFQGGAGSANFVYESMNGELDWTPPGGEDDQRPEYAGADAQAGPDGQEGATAVPTGPTVPTGVAVFAGDPSVRSLVDTGNVTRWTEFEVGGHFPAMEAPDELVAEIRAFFEGLR</sequence>
<dbReference type="PIRSF" id="PIRSF001112">
    <property type="entry name" value="Epoxide_hydrolase"/>
    <property type="match status" value="1"/>
</dbReference>
<dbReference type="SUPFAM" id="SSF53474">
    <property type="entry name" value="alpha/beta-Hydrolases"/>
    <property type="match status" value="1"/>
</dbReference>
<protein>
    <submittedName>
        <fullName evidence="6">Epoxide hydrolase</fullName>
    </submittedName>
</protein>
<dbReference type="InterPro" id="IPR016292">
    <property type="entry name" value="Epoxide_hydrolase"/>
</dbReference>